<dbReference type="EMBL" id="CAJVQA010000321">
    <property type="protein sequence ID" value="CAG8468579.1"/>
    <property type="molecule type" value="Genomic_DNA"/>
</dbReference>
<evidence type="ECO:0000313" key="1">
    <source>
        <dbReference type="EMBL" id="CAG8468579.1"/>
    </source>
</evidence>
<accession>A0A9N8W1I6</accession>
<protein>
    <submittedName>
        <fullName evidence="1">7306_t:CDS:1</fullName>
    </submittedName>
</protein>
<dbReference type="AlphaFoldDB" id="A0A9N8W1I6"/>
<proteinExistence type="predicted"/>
<comment type="caution">
    <text evidence="1">The sequence shown here is derived from an EMBL/GenBank/DDBJ whole genome shotgun (WGS) entry which is preliminary data.</text>
</comment>
<evidence type="ECO:0000313" key="2">
    <source>
        <dbReference type="Proteomes" id="UP000789759"/>
    </source>
</evidence>
<gene>
    <name evidence="1" type="ORF">CPELLU_LOCUS961</name>
</gene>
<keyword evidence="2" id="KW-1185">Reference proteome</keyword>
<dbReference type="Proteomes" id="UP000789759">
    <property type="component" value="Unassembled WGS sequence"/>
</dbReference>
<name>A0A9N8W1I6_9GLOM</name>
<organism evidence="1 2">
    <name type="scientific">Cetraspora pellucida</name>
    <dbReference type="NCBI Taxonomy" id="1433469"/>
    <lineage>
        <taxon>Eukaryota</taxon>
        <taxon>Fungi</taxon>
        <taxon>Fungi incertae sedis</taxon>
        <taxon>Mucoromycota</taxon>
        <taxon>Glomeromycotina</taxon>
        <taxon>Glomeromycetes</taxon>
        <taxon>Diversisporales</taxon>
        <taxon>Gigasporaceae</taxon>
        <taxon>Cetraspora</taxon>
    </lineage>
</organism>
<sequence>MKLINLKPDDIIQQQPIAAQKNSDIVYTSQLIDVKEISKRVSAEIESGNIVGGI</sequence>
<reference evidence="1" key="1">
    <citation type="submission" date="2021-06" db="EMBL/GenBank/DDBJ databases">
        <authorList>
            <person name="Kallberg Y."/>
            <person name="Tangrot J."/>
            <person name="Rosling A."/>
        </authorList>
    </citation>
    <scope>NUCLEOTIDE SEQUENCE</scope>
    <source>
        <strain evidence="1">FL966</strain>
    </source>
</reference>